<dbReference type="EMBL" id="CP064955">
    <property type="protein sequence ID" value="QPK82943.1"/>
    <property type="molecule type" value="Genomic_DNA"/>
</dbReference>
<gene>
    <name evidence="1" type="ORF">G7Y29_08840</name>
</gene>
<dbReference type="KEGG" id="cqn:G7Y29_08840"/>
<protein>
    <submittedName>
        <fullName evidence="1">Uncharacterized protein</fullName>
    </submittedName>
</protein>
<dbReference type="AlphaFoldDB" id="A0A7T0KLH9"/>
<dbReference type="NCBIfam" id="NF047743">
    <property type="entry name" value="CG0192_fam"/>
    <property type="match status" value="1"/>
</dbReference>
<proteinExistence type="predicted"/>
<keyword evidence="2" id="KW-1185">Reference proteome</keyword>
<reference evidence="1 2" key="1">
    <citation type="submission" date="2020-11" db="EMBL/GenBank/DDBJ databases">
        <title>Corynebacterium sp. MC1420.</title>
        <authorList>
            <person name="Zhou J."/>
        </authorList>
    </citation>
    <scope>NUCLEOTIDE SEQUENCE [LARGE SCALE GENOMIC DNA]</scope>
    <source>
        <strain evidence="1 2">MC1420</strain>
    </source>
</reference>
<dbReference type="Proteomes" id="UP000594586">
    <property type="component" value="Chromosome"/>
</dbReference>
<sequence>MAEAKIYDAELNPTKDAIAAAYSPIVKQLGSYRAVDSAGKVGIEIIVGEDSEGNLTQLGVSYREAAEALDDALTPLSHSELGERSVAYLTADPVAVRELIALIVSGEHGADFSTGEPLFDVRGTGTDSEAAVTAVDIQEHNSYTSIGEATIDGEENKFQLRLQRKVVAQQQAGDDELALVRTDDNVTLIRLELWN</sequence>
<name>A0A7T0KLH9_9CORY</name>
<evidence type="ECO:0000313" key="1">
    <source>
        <dbReference type="EMBL" id="QPK82943.1"/>
    </source>
</evidence>
<evidence type="ECO:0000313" key="2">
    <source>
        <dbReference type="Proteomes" id="UP000594586"/>
    </source>
</evidence>
<organism evidence="1 2">
    <name type="scientific">Corynebacterium qintianiae</name>
    <dbReference type="NCBI Taxonomy" id="2709392"/>
    <lineage>
        <taxon>Bacteria</taxon>
        <taxon>Bacillati</taxon>
        <taxon>Actinomycetota</taxon>
        <taxon>Actinomycetes</taxon>
        <taxon>Mycobacteriales</taxon>
        <taxon>Corynebacteriaceae</taxon>
        <taxon>Corynebacterium</taxon>
    </lineage>
</organism>
<dbReference type="RefSeq" id="WP_165002224.1">
    <property type="nucleotide sequence ID" value="NZ_CP064955.1"/>
</dbReference>
<accession>A0A7T0KLH9</accession>